<feature type="chain" id="PRO_5032835617" evidence="7">
    <location>
        <begin position="20"/>
        <end position="1764"/>
    </location>
</feature>
<dbReference type="GO" id="GO:0070013">
    <property type="term" value="C:intracellular organelle lumen"/>
    <property type="evidence" value="ECO:0007669"/>
    <property type="project" value="UniProtKB-ARBA"/>
</dbReference>
<dbReference type="InterPro" id="IPR024607">
    <property type="entry name" value="Sulfatase_CS"/>
</dbReference>
<accession>A0A835TYR3</accession>
<feature type="domain" description="Sulfatase N-terminal" evidence="8">
    <location>
        <begin position="601"/>
        <end position="986"/>
    </location>
</feature>
<dbReference type="InterPro" id="IPR050738">
    <property type="entry name" value="Sulfatase"/>
</dbReference>
<evidence type="ECO:0000313" key="10">
    <source>
        <dbReference type="EMBL" id="KAI1241751.1"/>
    </source>
</evidence>
<dbReference type="PROSITE" id="PS00523">
    <property type="entry name" value="SULFATASE_1"/>
    <property type="match status" value="2"/>
</dbReference>
<keyword evidence="3" id="KW-0479">Metal-binding</keyword>
<dbReference type="FunFam" id="3.30.1120.10:FF:000001">
    <property type="entry name" value="Arylsulfatase E"/>
    <property type="match status" value="2"/>
</dbReference>
<keyword evidence="4" id="KW-0378">Hydrolase</keyword>
<keyword evidence="11" id="KW-1185">Reference proteome</keyword>
<feature type="signal peptide" evidence="7">
    <location>
        <begin position="1"/>
        <end position="19"/>
    </location>
</feature>
<evidence type="ECO:0000256" key="3">
    <source>
        <dbReference type="ARBA" id="ARBA00022723"/>
    </source>
</evidence>
<reference evidence="9" key="1">
    <citation type="submission" date="2020-10" db="EMBL/GenBank/DDBJ databases">
        <title>Feather gene expression reveals the developmental basis of iridescence in African starlings.</title>
        <authorList>
            <person name="Rubenstein D.R."/>
        </authorList>
    </citation>
    <scope>NUCLEOTIDE SEQUENCE</scope>
    <source>
        <strain evidence="9">SS15</strain>
        <tissue evidence="9">Liver</tissue>
    </source>
</reference>
<keyword evidence="6" id="KW-0472">Membrane</keyword>
<dbReference type="PANTHER" id="PTHR42693:SF5">
    <property type="entry name" value="ARYLSULFATASE D"/>
    <property type="match status" value="1"/>
</dbReference>
<keyword evidence="5" id="KW-0106">Calcium</keyword>
<evidence type="ECO:0000256" key="4">
    <source>
        <dbReference type="ARBA" id="ARBA00022801"/>
    </source>
</evidence>
<proteinExistence type="inferred from homology"/>
<evidence type="ECO:0000313" key="9">
    <source>
        <dbReference type="EMBL" id="KAG0123459.1"/>
    </source>
</evidence>
<dbReference type="EMBL" id="JADDUC020000002">
    <property type="protein sequence ID" value="KAI1241751.1"/>
    <property type="molecule type" value="Genomic_DNA"/>
</dbReference>
<sequence>MIWQLTSHWSALLTPLIFGLLLQAPCTQPSTITQPNFVLLLADDLGIGDVGCYGNDTIRTPNIDRLAKEGVKLTQHIAAAPLCTPSRAAFLTGRYPLRSGMDATNDYRVIFWNAGSGGLPPNETTFAKILQHQGYSTGLIGKWHQGVNCESRNDHCHHPLKHGFDYFYGMPFTLISDCEPTETPEMDRAFRRKLWLSTQVIGLITLTAVFGRLNGLISVHWKTLTCLAGFSLLFFISWFSSYGFVRYWNCIMMRNHGITEQPMVTDRTTSLILRESISFIERNKHKPFLLFLSFLHSHTPLLTTEKFLGRSRHGLYGDNVEEMDWMVGQVLDAIDKEGLKDTTLVYFASDHGGWLERQEGERQLGGWNGIYKGGKAMGGWEGGIRVPGIFRWPGVLPAGAVIDEPTSLMDIYPTVVHLAGGTMPQDRVIDGRDLLPLLRGAAARSEHEFLFHYCGVHLHAARWHQKDTGAVWKAHYVTPIFSPPGAGACYDRGFCPCFGEGVTHHEPPLLFELSQDPSEAKPLSADTEPLFDTVIRKIGRAIEEHRRTLTPVPEQLSVSNVVWKPWLQPCCGTFPFCCKESYIWLILCLFPRTYVSNPSKPNFLLILADDLGIGDLGCYGNDTIRTPNIDGLAKDGVRLTQHIAAAAVCTPSRAAFLTGRYPIRSGMASSTQRQVLFWNGGSGGLPPNETTFAKILSQQGYSTALVGKWHMGVNCKTRHDHCHHPLNHGFDYFYGMPFTLVNECQGTEDPELAKSLQDTYCFYTQMFIFAVFTLVIGKLANLFPVKWKIIICLAICGLLHFISWFSSYGFTKYWNCILMRNHDITEQPMNLQKTTSNMLKEAITFIERSKHRPFLLFVSLLHVHTPLITTEKFQGRSRHGLYGDNVEEMDWMVGRLLDVIDKEDLKNTTFIYFASDHGGFLEAHRRNSQLGGWNGIYKGGKGMGGWEGGIRVPGIVRWPGVLPAGTVIDEPTSLMDIYPTVVQLAGGAVPQDRVMDGHTLLPLLQGTEQHSRHEFLFHYCGVFLHAVRWHHKDSGTVWKAHYATPVFQPEASGACFRRGICPCFGDGVAHHDPPLLFNLSQDPSEANPLSGDAEPLFDSVMRRIGRAVEEHRKTLTPVPQQLSPYNNIWKPWLQPCCGTFPFCWCHEENDKTYTFICHSQMLRSHVDIHSAFLTFKQIILSWLASVENQRCFQGGGGKIRAGSIENQLLSIVKRPQPGTGKCAPPTQRVQTLHTEDLQARRRLFRMMDSAMKLNKHFSKAVNVMPSWKLLSSPHCCTGPQHQEVEHTYLCQCVKVTYPGTQAIQGDKKTKSCIAICFQLLILVEKFMKKTDRLMQYYFQSSFMLYSQTNTYHFKYLITKIGMETVLHFIPCALPLTIKAAMLSSKLEQPAVSLQGGPEHKDTAIEAVRPARIRSCRKLFSIKQLINIAKYLRETRKREKKISQGNGKINQVKAQIKFVKDSCAVTENQDTTHNRATNNSKQKYVRKIYFKLKLLSEDPVQTSSTVRIAKTCQDGAPVTLWLPANLVTSQTSGLPDREASHRYLVLAEQVQRNSYQDQYSSQNLRIPTSKQNTGLLVCCLFPHILPSFTHFQPASFVSSTHTLHLLTLSHIPAPQENPNKANEELNFQISHYNNSSSKLRKLNLYLNNRKIHKLLIKWFSNLVWKITTSSKCFRALYPCGHNHKEANCQTTAASKKLLLTPHKEQKINVCFENQNLLCSYTEKTAKGQSAGPAGCSLDLYPLSQSSSLKSQIHFLRLHSAEVSHT</sequence>
<organism evidence="9">
    <name type="scientific">Lamprotornis superbus</name>
    <dbReference type="NCBI Taxonomy" id="245042"/>
    <lineage>
        <taxon>Eukaryota</taxon>
        <taxon>Metazoa</taxon>
        <taxon>Chordata</taxon>
        <taxon>Craniata</taxon>
        <taxon>Vertebrata</taxon>
        <taxon>Euteleostomi</taxon>
        <taxon>Archelosauria</taxon>
        <taxon>Archosauria</taxon>
        <taxon>Dinosauria</taxon>
        <taxon>Saurischia</taxon>
        <taxon>Theropoda</taxon>
        <taxon>Coelurosauria</taxon>
        <taxon>Aves</taxon>
        <taxon>Neognathae</taxon>
        <taxon>Neoaves</taxon>
        <taxon>Telluraves</taxon>
        <taxon>Australaves</taxon>
        <taxon>Passeriformes</taxon>
        <taxon>Sturnidae</taxon>
        <taxon>Lamprotornis</taxon>
    </lineage>
</organism>
<keyword evidence="6" id="KW-1133">Transmembrane helix</keyword>
<comment type="cofactor">
    <cofactor evidence="1">
        <name>Ca(2+)</name>
        <dbReference type="ChEBI" id="CHEBI:29108"/>
    </cofactor>
</comment>
<gene>
    <name evidence="10" type="ORF">IHE44_0005240</name>
    <name evidence="9" type="ORF">IHE44_007552</name>
</gene>
<feature type="transmembrane region" description="Helical" evidence="6">
    <location>
        <begin position="790"/>
        <end position="810"/>
    </location>
</feature>
<feature type="domain" description="Sulfatase N-terminal" evidence="8">
    <location>
        <begin position="35"/>
        <end position="420"/>
    </location>
</feature>
<evidence type="ECO:0000256" key="5">
    <source>
        <dbReference type="ARBA" id="ARBA00022837"/>
    </source>
</evidence>
<dbReference type="InterPro" id="IPR000917">
    <property type="entry name" value="Sulfatase_N"/>
</dbReference>
<dbReference type="PROSITE" id="PS00149">
    <property type="entry name" value="SULFATASE_2"/>
    <property type="match status" value="2"/>
</dbReference>
<dbReference type="CDD" id="cd16159">
    <property type="entry name" value="ES"/>
    <property type="match status" value="1"/>
</dbReference>
<dbReference type="EMBL" id="JADDUC010000029">
    <property type="protein sequence ID" value="KAG0123459.1"/>
    <property type="molecule type" value="Genomic_DNA"/>
</dbReference>
<evidence type="ECO:0000256" key="1">
    <source>
        <dbReference type="ARBA" id="ARBA00001913"/>
    </source>
</evidence>
<dbReference type="GO" id="GO:0046872">
    <property type="term" value="F:metal ion binding"/>
    <property type="evidence" value="ECO:0007669"/>
    <property type="project" value="UniProtKB-KW"/>
</dbReference>
<dbReference type="GO" id="GO:0004065">
    <property type="term" value="F:arylsulfatase activity"/>
    <property type="evidence" value="ECO:0007669"/>
    <property type="project" value="TreeGrafter"/>
</dbReference>
<dbReference type="GO" id="GO:0005783">
    <property type="term" value="C:endoplasmic reticulum"/>
    <property type="evidence" value="ECO:0007669"/>
    <property type="project" value="UniProtKB-ARBA"/>
</dbReference>
<dbReference type="Proteomes" id="UP000618051">
    <property type="component" value="Unassembled WGS sequence"/>
</dbReference>
<dbReference type="Pfam" id="PF00884">
    <property type="entry name" value="Sulfatase"/>
    <property type="match status" value="2"/>
</dbReference>
<dbReference type="SUPFAM" id="SSF53649">
    <property type="entry name" value="Alkaline phosphatase-like"/>
    <property type="match status" value="2"/>
</dbReference>
<feature type="transmembrane region" description="Helical" evidence="6">
    <location>
        <begin position="762"/>
        <end position="783"/>
    </location>
</feature>
<comment type="caution">
    <text evidence="9">The sequence shown here is derived from an EMBL/GenBank/DDBJ whole genome shotgun (WGS) entry which is preliminary data.</text>
</comment>
<dbReference type="Gene3D" id="3.30.1120.10">
    <property type="match status" value="2"/>
</dbReference>
<keyword evidence="7" id="KW-0732">Signal</keyword>
<evidence type="ECO:0000256" key="2">
    <source>
        <dbReference type="ARBA" id="ARBA00008779"/>
    </source>
</evidence>
<keyword evidence="6" id="KW-0812">Transmembrane</keyword>
<dbReference type="Gene3D" id="3.40.720.10">
    <property type="entry name" value="Alkaline Phosphatase, subunit A"/>
    <property type="match status" value="2"/>
</dbReference>
<evidence type="ECO:0000256" key="7">
    <source>
        <dbReference type="SAM" id="SignalP"/>
    </source>
</evidence>
<comment type="similarity">
    <text evidence="2">Belongs to the sulfatase family.</text>
</comment>
<feature type="transmembrane region" description="Helical" evidence="6">
    <location>
        <begin position="194"/>
        <end position="213"/>
    </location>
</feature>
<evidence type="ECO:0000256" key="6">
    <source>
        <dbReference type="SAM" id="Phobius"/>
    </source>
</evidence>
<dbReference type="InterPro" id="IPR017850">
    <property type="entry name" value="Alkaline_phosphatase_core_sf"/>
</dbReference>
<evidence type="ECO:0000259" key="8">
    <source>
        <dbReference type="Pfam" id="PF00884"/>
    </source>
</evidence>
<protein>
    <submittedName>
        <fullName evidence="9">Arylsulfatase D</fullName>
    </submittedName>
</protein>
<dbReference type="PANTHER" id="PTHR42693">
    <property type="entry name" value="ARYLSULFATASE FAMILY MEMBER"/>
    <property type="match status" value="1"/>
</dbReference>
<name>A0A835TYR3_9PASS</name>
<dbReference type="Gene3D" id="1.10.287.550">
    <property type="entry name" value="Helix hairpin bin"/>
    <property type="match status" value="2"/>
</dbReference>
<reference evidence="10 11" key="2">
    <citation type="journal article" date="2021" name="J. Hered.">
        <title>Feather Gene Expression Elucidates the Developmental Basis of Plumage Iridescence in African Starlings.</title>
        <authorList>
            <person name="Rubenstein D.R."/>
            <person name="Corvelo A."/>
            <person name="MacManes M.D."/>
            <person name="Maia R."/>
            <person name="Narzisi G."/>
            <person name="Rousaki A."/>
            <person name="Vandenabeele P."/>
            <person name="Shawkey M.D."/>
            <person name="Solomon J."/>
        </authorList>
    </citation>
    <scope>NUCLEOTIDE SEQUENCE [LARGE SCALE GENOMIC DNA]</scope>
    <source>
        <strain evidence="10">SS15</strain>
    </source>
</reference>
<evidence type="ECO:0000313" key="11">
    <source>
        <dbReference type="Proteomes" id="UP000618051"/>
    </source>
</evidence>
<feature type="transmembrane region" description="Helical" evidence="6">
    <location>
        <begin position="225"/>
        <end position="245"/>
    </location>
</feature>
<dbReference type="Pfam" id="PF14707">
    <property type="entry name" value="Sulfatase_C"/>
    <property type="match status" value="2"/>
</dbReference>
<dbReference type="FunFam" id="3.40.720.10:FF:000233">
    <property type="entry name" value="Predicted protein"/>
    <property type="match status" value="2"/>
</dbReference>
<reference evidence="10" key="3">
    <citation type="submission" date="2022-01" db="EMBL/GenBank/DDBJ databases">
        <authorList>
            <person name="Rubenstein D.R."/>
        </authorList>
    </citation>
    <scope>NUCLEOTIDE SEQUENCE</scope>
    <source>
        <strain evidence="10">SS15</strain>
        <tissue evidence="10">Liver</tissue>
    </source>
</reference>
<dbReference type="FunFam" id="1.10.287.550:FF:000001">
    <property type="entry name" value="Arylsulfatase E"/>
    <property type="match status" value="1"/>
</dbReference>
<dbReference type="OrthoDB" id="103349at2759"/>